<feature type="binding site" evidence="8">
    <location>
        <position position="88"/>
    </location>
    <ligand>
        <name>shikimate</name>
        <dbReference type="ChEBI" id="CHEBI:36208"/>
    </ligand>
</feature>
<feature type="binding site" evidence="8">
    <location>
        <position position="248"/>
    </location>
    <ligand>
        <name>shikimate</name>
        <dbReference type="ChEBI" id="CHEBI:36208"/>
    </ligand>
</feature>
<dbReference type="SUPFAM" id="SSF51735">
    <property type="entry name" value="NAD(P)-binding Rossmann-fold domains"/>
    <property type="match status" value="1"/>
</dbReference>
<evidence type="ECO:0000256" key="5">
    <source>
        <dbReference type="ARBA" id="ARBA00023002"/>
    </source>
</evidence>
<feature type="domain" description="Shikimate dehydrogenase substrate binding N-terminal" evidence="10">
    <location>
        <begin position="8"/>
        <end position="90"/>
    </location>
</feature>
<dbReference type="SUPFAM" id="SSF53223">
    <property type="entry name" value="Aminoacid dehydrogenase-like, N-terminal domain"/>
    <property type="match status" value="1"/>
</dbReference>
<evidence type="ECO:0000259" key="11">
    <source>
        <dbReference type="Pfam" id="PF18317"/>
    </source>
</evidence>
<evidence type="ECO:0000256" key="7">
    <source>
        <dbReference type="ARBA" id="ARBA00049442"/>
    </source>
</evidence>
<evidence type="ECO:0000256" key="4">
    <source>
        <dbReference type="ARBA" id="ARBA00022857"/>
    </source>
</evidence>
<feature type="active site" description="Proton acceptor" evidence="8">
    <location>
        <position position="67"/>
    </location>
</feature>
<keyword evidence="3 8" id="KW-0028">Amino-acid biosynthesis</keyword>
<evidence type="ECO:0000313" key="13">
    <source>
        <dbReference type="Proteomes" id="UP001597171"/>
    </source>
</evidence>
<keyword evidence="13" id="KW-1185">Reference proteome</keyword>
<dbReference type="InterPro" id="IPR011342">
    <property type="entry name" value="Shikimate_DH"/>
</dbReference>
<evidence type="ECO:0000259" key="10">
    <source>
        <dbReference type="Pfam" id="PF08501"/>
    </source>
</evidence>
<dbReference type="InterPro" id="IPR041121">
    <property type="entry name" value="SDH_C"/>
</dbReference>
<dbReference type="NCBIfam" id="NF001312">
    <property type="entry name" value="PRK00258.1-4"/>
    <property type="match status" value="1"/>
</dbReference>
<dbReference type="InterPro" id="IPR036291">
    <property type="entry name" value="NAD(P)-bd_dom_sf"/>
</dbReference>
<feature type="binding site" evidence="8">
    <location>
        <position position="220"/>
    </location>
    <ligand>
        <name>shikimate</name>
        <dbReference type="ChEBI" id="CHEBI:36208"/>
    </ligand>
</feature>
<comment type="function">
    <text evidence="8">Involved in the biosynthesis of the chorismate, which leads to the biosynthesis of aromatic amino acids. Catalyzes the reversible NADPH linked reduction of 3-dehydroshikimate (DHSA) to yield shikimate (SA).</text>
</comment>
<feature type="binding site" evidence="8">
    <location>
        <begin position="16"/>
        <end position="18"/>
    </location>
    <ligand>
        <name>shikimate</name>
        <dbReference type="ChEBI" id="CHEBI:36208"/>
    </ligand>
</feature>
<reference evidence="13" key="1">
    <citation type="journal article" date="2019" name="Int. J. Syst. Evol. Microbiol.">
        <title>The Global Catalogue of Microorganisms (GCM) 10K type strain sequencing project: providing services to taxonomists for standard genome sequencing and annotation.</title>
        <authorList>
            <consortium name="The Broad Institute Genomics Platform"/>
            <consortium name="The Broad Institute Genome Sequencing Center for Infectious Disease"/>
            <person name="Wu L."/>
            <person name="Ma J."/>
        </authorList>
    </citation>
    <scope>NUCLEOTIDE SEQUENCE [LARGE SCALE GENOMIC DNA]</scope>
    <source>
        <strain evidence="13">CCUG 61696</strain>
    </source>
</reference>
<evidence type="ECO:0000256" key="2">
    <source>
        <dbReference type="ARBA" id="ARBA00012962"/>
    </source>
</evidence>
<comment type="pathway">
    <text evidence="1 8">Metabolic intermediate biosynthesis; chorismate biosynthesis; chorismate from D-erythrose 4-phosphate and phosphoenolpyruvate: step 4/7.</text>
</comment>
<feature type="binding site" evidence="8">
    <location>
        <position position="63"/>
    </location>
    <ligand>
        <name>shikimate</name>
        <dbReference type="ChEBI" id="CHEBI:36208"/>
    </ligand>
</feature>
<dbReference type="Proteomes" id="UP001597171">
    <property type="component" value="Unassembled WGS sequence"/>
</dbReference>
<dbReference type="InterPro" id="IPR046346">
    <property type="entry name" value="Aminoacid_DH-like_N_sf"/>
</dbReference>
<feature type="domain" description="SDH C-terminal" evidence="11">
    <location>
        <begin position="241"/>
        <end position="261"/>
    </location>
</feature>
<accession>A0ABW3Z7S9</accession>
<keyword evidence="5 8" id="KW-0560">Oxidoreductase</keyword>
<feature type="binding site" evidence="8">
    <location>
        <position position="103"/>
    </location>
    <ligand>
        <name>shikimate</name>
        <dbReference type="ChEBI" id="CHEBI:36208"/>
    </ligand>
</feature>
<comment type="similarity">
    <text evidence="8">Belongs to the shikimate dehydrogenase family.</text>
</comment>
<feature type="domain" description="Quinate/shikimate 5-dehydrogenase/glutamyl-tRNA reductase" evidence="9">
    <location>
        <begin position="122"/>
        <end position="193"/>
    </location>
</feature>
<dbReference type="CDD" id="cd01065">
    <property type="entry name" value="NAD_bind_Shikimate_DH"/>
    <property type="match status" value="1"/>
</dbReference>
<feature type="binding site" evidence="8">
    <location>
        <begin position="153"/>
        <end position="158"/>
    </location>
    <ligand>
        <name>NADP(+)</name>
        <dbReference type="ChEBI" id="CHEBI:58349"/>
    </ligand>
</feature>
<dbReference type="Gene3D" id="3.40.50.10860">
    <property type="entry name" value="Leucine Dehydrogenase, chain A, domain 1"/>
    <property type="match status" value="1"/>
</dbReference>
<protein>
    <recommendedName>
        <fullName evidence="2 8">Shikimate dehydrogenase (NADP(+))</fullName>
        <shortName evidence="8">SDH</shortName>
        <ecNumber evidence="2 8">1.1.1.25</ecNumber>
    </recommendedName>
</protein>
<dbReference type="PANTHER" id="PTHR21089">
    <property type="entry name" value="SHIKIMATE DEHYDROGENASE"/>
    <property type="match status" value="1"/>
</dbReference>
<organism evidence="12 13">
    <name type="scientific">Methylopila musalis</name>
    <dbReference type="NCBI Taxonomy" id="1134781"/>
    <lineage>
        <taxon>Bacteria</taxon>
        <taxon>Pseudomonadati</taxon>
        <taxon>Pseudomonadota</taxon>
        <taxon>Alphaproteobacteria</taxon>
        <taxon>Hyphomicrobiales</taxon>
        <taxon>Methylopilaceae</taxon>
        <taxon>Methylopila</taxon>
    </lineage>
</organism>
<dbReference type="InterPro" id="IPR013708">
    <property type="entry name" value="Shikimate_DH-bd_N"/>
</dbReference>
<comment type="subunit">
    <text evidence="8">Homodimer.</text>
</comment>
<proteinExistence type="inferred from homology"/>
<dbReference type="InterPro" id="IPR006151">
    <property type="entry name" value="Shikm_DH/Glu-tRNA_Rdtase"/>
</dbReference>
<dbReference type="NCBIfam" id="TIGR00507">
    <property type="entry name" value="aroE"/>
    <property type="match status" value="1"/>
</dbReference>
<evidence type="ECO:0000256" key="1">
    <source>
        <dbReference type="ARBA" id="ARBA00004871"/>
    </source>
</evidence>
<keyword evidence="6 8" id="KW-0057">Aromatic amino acid biosynthesis</keyword>
<keyword evidence="4 8" id="KW-0521">NADP</keyword>
<gene>
    <name evidence="8" type="primary">aroE</name>
    <name evidence="12" type="ORF">ACFQ4O_09975</name>
</gene>
<name>A0ABW3Z7S9_9HYPH</name>
<evidence type="ECO:0000313" key="12">
    <source>
        <dbReference type="EMBL" id="MFD1332324.1"/>
    </source>
</evidence>
<dbReference type="InterPro" id="IPR022893">
    <property type="entry name" value="Shikimate_DH_fam"/>
</dbReference>
<comment type="caution">
    <text evidence="8">Lacks conserved residue(s) required for the propagation of feature annotation.</text>
</comment>
<dbReference type="Pfam" id="PF18317">
    <property type="entry name" value="SDH_C"/>
    <property type="match status" value="1"/>
</dbReference>
<evidence type="ECO:0000259" key="9">
    <source>
        <dbReference type="Pfam" id="PF01488"/>
    </source>
</evidence>
<evidence type="ECO:0000256" key="6">
    <source>
        <dbReference type="ARBA" id="ARBA00023141"/>
    </source>
</evidence>
<sequence length="284" mass="29918">MSAPRACVLGWPVRQSRSPLIHGHWLKTLGRPGSYEHAEVPPEAFEAFVRGFADNGFAGGNVTAPHKEAAFALVDEADAEAGALRAANTLWLEGNRLHGANTDGFGFLTNLDEAAPGWEGERKVAVVIGAGGAARAVVHALGRRGFERVAVLNRTRDKAEAVAALAGRAGWAAGLDELWRVLPSADLVVNATSLGMAGKGALDLPLGELPERAVATDLIYVPLETPFLADARTRGVRAVDGLGMLLHQAVPGFERWFGVRPVVTRELRDLVVADIVGAPAPSPA</sequence>
<dbReference type="Gene3D" id="3.40.50.720">
    <property type="entry name" value="NAD(P)-binding Rossmann-like Domain"/>
    <property type="match status" value="1"/>
</dbReference>
<dbReference type="Pfam" id="PF01488">
    <property type="entry name" value="Shikimate_DH"/>
    <property type="match status" value="1"/>
</dbReference>
<dbReference type="EMBL" id="JBHTMX010000078">
    <property type="protein sequence ID" value="MFD1332324.1"/>
    <property type="molecule type" value="Genomic_DNA"/>
</dbReference>
<dbReference type="GO" id="GO:0004764">
    <property type="term" value="F:shikimate 3-dehydrogenase (NADP+) activity"/>
    <property type="evidence" value="ECO:0007669"/>
    <property type="project" value="UniProtKB-EC"/>
</dbReference>
<evidence type="ECO:0000256" key="3">
    <source>
        <dbReference type="ARBA" id="ARBA00022605"/>
    </source>
</evidence>
<dbReference type="Pfam" id="PF08501">
    <property type="entry name" value="Shikimate_dh_N"/>
    <property type="match status" value="1"/>
</dbReference>
<feature type="binding site" evidence="8">
    <location>
        <position position="241"/>
    </location>
    <ligand>
        <name>NADP(+)</name>
        <dbReference type="ChEBI" id="CHEBI:58349"/>
    </ligand>
</feature>
<dbReference type="HAMAP" id="MF_00222">
    <property type="entry name" value="Shikimate_DH_AroE"/>
    <property type="match status" value="1"/>
</dbReference>
<dbReference type="PANTHER" id="PTHR21089:SF1">
    <property type="entry name" value="BIFUNCTIONAL 3-DEHYDROQUINATE DEHYDRATASE_SHIKIMATE DEHYDROGENASE, CHLOROPLASTIC"/>
    <property type="match status" value="1"/>
</dbReference>
<evidence type="ECO:0000256" key="8">
    <source>
        <dbReference type="HAMAP-Rule" id="MF_00222"/>
    </source>
</evidence>
<comment type="caution">
    <text evidence="12">The sequence shown here is derived from an EMBL/GenBank/DDBJ whole genome shotgun (WGS) entry which is preliminary data.</text>
</comment>
<dbReference type="RefSeq" id="WP_378775543.1">
    <property type="nucleotide sequence ID" value="NZ_JBHTMX010000078.1"/>
</dbReference>
<dbReference type="EC" id="1.1.1.25" evidence="2 8"/>
<feature type="binding site" evidence="8">
    <location>
        <position position="218"/>
    </location>
    <ligand>
        <name>NADP(+)</name>
        <dbReference type="ChEBI" id="CHEBI:58349"/>
    </ligand>
</feature>
<feature type="binding site" evidence="8">
    <location>
        <begin position="129"/>
        <end position="133"/>
    </location>
    <ligand>
        <name>NADP(+)</name>
        <dbReference type="ChEBI" id="CHEBI:58349"/>
    </ligand>
</feature>
<comment type="catalytic activity">
    <reaction evidence="7 8">
        <text>shikimate + NADP(+) = 3-dehydroshikimate + NADPH + H(+)</text>
        <dbReference type="Rhea" id="RHEA:17737"/>
        <dbReference type="ChEBI" id="CHEBI:15378"/>
        <dbReference type="ChEBI" id="CHEBI:16630"/>
        <dbReference type="ChEBI" id="CHEBI:36208"/>
        <dbReference type="ChEBI" id="CHEBI:57783"/>
        <dbReference type="ChEBI" id="CHEBI:58349"/>
        <dbReference type="EC" id="1.1.1.25"/>
    </reaction>
</comment>